<dbReference type="EMBL" id="JPKR02000003">
    <property type="protein sequence ID" value="KGD72612.1"/>
    <property type="molecule type" value="Genomic_DNA"/>
</dbReference>
<dbReference type="AlphaFoldDB" id="A0A095T7H5"/>
<proteinExistence type="predicted"/>
<dbReference type="STRING" id="642227.HA49_18140"/>
<accession>A0A095T7H5</accession>
<evidence type="ECO:0000259" key="3">
    <source>
        <dbReference type="Pfam" id="PF20232"/>
    </source>
</evidence>
<dbReference type="CDD" id="cd00060">
    <property type="entry name" value="FHA"/>
    <property type="match status" value="1"/>
</dbReference>
<dbReference type="InterPro" id="IPR008984">
    <property type="entry name" value="SMAD_FHA_dom_sf"/>
</dbReference>
<evidence type="ECO:0000313" key="5">
    <source>
        <dbReference type="Proteomes" id="UP000029577"/>
    </source>
</evidence>
<feature type="region of interest" description="Disordered" evidence="1">
    <location>
        <begin position="215"/>
        <end position="398"/>
    </location>
</feature>
<feature type="compositionally biased region" description="Low complexity" evidence="1">
    <location>
        <begin position="108"/>
        <end position="121"/>
    </location>
</feature>
<dbReference type="eggNOG" id="COG1716">
    <property type="taxonomic scope" value="Bacteria"/>
</dbReference>
<dbReference type="OrthoDB" id="273564at2"/>
<protein>
    <submittedName>
        <fullName evidence="4">Signal peptide protein</fullName>
    </submittedName>
</protein>
<evidence type="ECO:0000313" key="4">
    <source>
        <dbReference type="EMBL" id="KGD72612.1"/>
    </source>
</evidence>
<dbReference type="SUPFAM" id="SSF49879">
    <property type="entry name" value="SMAD/FHA domain"/>
    <property type="match status" value="1"/>
</dbReference>
<feature type="domain" description="Type VI secretion system FHA" evidence="3">
    <location>
        <begin position="410"/>
        <end position="586"/>
    </location>
</feature>
<dbReference type="Pfam" id="PF20232">
    <property type="entry name" value="T6SS_FHA_C"/>
    <property type="match status" value="1"/>
</dbReference>
<dbReference type="NCBIfam" id="TIGR03354">
    <property type="entry name" value="VI_FHA"/>
    <property type="match status" value="1"/>
</dbReference>
<feature type="compositionally biased region" description="Pro residues" evidence="1">
    <location>
        <begin position="347"/>
        <end position="360"/>
    </location>
</feature>
<reference evidence="4" key="1">
    <citation type="submission" date="2014-12" db="EMBL/GenBank/DDBJ databases">
        <title>The draft genome of the Tatumella morbirosei type strain, LMG23360T isolated from pineapple rot.</title>
        <authorList>
            <person name="Smits T.H."/>
            <person name="Palmer M."/>
            <person name="Venter S.N."/>
            <person name="Duffy B."/>
            <person name="Steenkamp E.T."/>
            <person name="Chan W.Y."/>
            <person name="Coutinho T.A."/>
            <person name="Coetzee M.P."/>
            <person name="De Maayer P."/>
        </authorList>
    </citation>
    <scope>NUCLEOTIDE SEQUENCE [LARGE SCALE GENOMIC DNA]</scope>
    <source>
        <strain evidence="4">LMG 23360</strain>
    </source>
</reference>
<evidence type="ECO:0000256" key="1">
    <source>
        <dbReference type="SAM" id="MobiDB-lite"/>
    </source>
</evidence>
<dbReference type="eggNOG" id="COG3456">
    <property type="taxonomic scope" value="Bacteria"/>
</dbReference>
<dbReference type="Proteomes" id="UP000029577">
    <property type="component" value="Unassembled WGS sequence"/>
</dbReference>
<evidence type="ECO:0000259" key="2">
    <source>
        <dbReference type="Pfam" id="PF00498"/>
    </source>
</evidence>
<keyword evidence="5" id="KW-1185">Reference proteome</keyword>
<feature type="domain" description="FHA" evidence="2">
    <location>
        <begin position="27"/>
        <end position="95"/>
    </location>
</feature>
<dbReference type="Pfam" id="PF00498">
    <property type="entry name" value="FHA"/>
    <property type="match status" value="1"/>
</dbReference>
<feature type="compositionally biased region" description="Acidic residues" evidence="1">
    <location>
        <begin position="248"/>
        <end position="257"/>
    </location>
</feature>
<name>A0A095T7H5_9GAMM</name>
<gene>
    <name evidence="4" type="ORF">HA49_18140</name>
</gene>
<feature type="compositionally biased region" description="Basic and acidic residues" evidence="1">
    <location>
        <begin position="223"/>
        <end position="239"/>
    </location>
</feature>
<feature type="compositionally biased region" description="Polar residues" evidence="1">
    <location>
        <begin position="301"/>
        <end position="314"/>
    </location>
</feature>
<dbReference type="InterPro" id="IPR000253">
    <property type="entry name" value="FHA_dom"/>
</dbReference>
<feature type="region of interest" description="Disordered" evidence="1">
    <location>
        <begin position="108"/>
        <end position="177"/>
    </location>
</feature>
<dbReference type="RefSeq" id="WP_038022766.1">
    <property type="nucleotide sequence ID" value="NZ_JPKR02000003.1"/>
</dbReference>
<dbReference type="InterPro" id="IPR046883">
    <property type="entry name" value="T6SS_FHA_C"/>
</dbReference>
<dbReference type="Gene3D" id="2.60.200.20">
    <property type="match status" value="1"/>
</dbReference>
<dbReference type="InterPro" id="IPR017735">
    <property type="entry name" value="T6SS_FHA"/>
</dbReference>
<comment type="caution">
    <text evidence="4">The sequence shown here is derived from an EMBL/GenBank/DDBJ whole genome shotgun (WGS) entry which is preliminary data.</text>
</comment>
<organism evidence="4 5">
    <name type="scientific">Tatumella morbirosei</name>
    <dbReference type="NCBI Taxonomy" id="642227"/>
    <lineage>
        <taxon>Bacteria</taxon>
        <taxon>Pseudomonadati</taxon>
        <taxon>Pseudomonadota</taxon>
        <taxon>Gammaproteobacteria</taxon>
        <taxon>Enterobacterales</taxon>
        <taxon>Erwiniaceae</taxon>
        <taxon>Tatumella</taxon>
    </lineage>
</organism>
<sequence length="602" mass="66056">MRFTIVKSKSGVQLPQSSFDFYPPGGTIGRSEDNNFVLPDESRTISRLQLLVHTAADGGCRITNRGNVINVEFNGLPLEHGRQVELQEGDILGIGEYTLAVSGVDKPVPAASPAQSQPVQARTASQPQKETADNIPGEIWDSLSREFTPPESESSRVDSHDNPLTQPDNKPLNPADPLAHEEQFTSLQQLSTRETDPARLFDNNDIFRQKTILSDTTPSTLKEQPRVIHHDNEQHKEIDPLALFGDNSNDDSSDDTDPFGIMSGEAQPLTPPDLFRSAKHRNGPALQPADISSGVLPLSADNGNTQQELPTSSRAVDPTPLTPPDVDHSPAPTPQAEARTPPELKPEPPAAPDPNLPPAPRVSEQALSNTNHAPIGRMSIDPVSYKSSGPRRREKTAGLDGELLQALLEGADLTDMEIKPHFGKDQMFLLGQLLSLFSQGTVALLSSRSMLKRGVNAEMTMILEEANNPFKLLPSGKTVLVQMFGSQMPGFMEPEKAVRDALIDLQAHQLGMIAGIRAIIAAMLQSFNPEQLEKLARQEGQGRHFLSSSRKAALWDYFVKRFQTTANEIDDDFHTLFGEAFLHAYDVEVNHYKDLQTKKTDK</sequence>